<dbReference type="SUPFAM" id="SSF53244">
    <property type="entry name" value="MurD-like peptide ligases, peptide-binding domain"/>
    <property type="match status" value="1"/>
</dbReference>
<dbReference type="SUPFAM" id="SSF53623">
    <property type="entry name" value="MurD-like peptide ligases, catalytic domain"/>
    <property type="match status" value="1"/>
</dbReference>
<organism evidence="11 12">
    <name type="scientific">Ereboglobus luteus</name>
    <dbReference type="NCBI Taxonomy" id="1796921"/>
    <lineage>
        <taxon>Bacteria</taxon>
        <taxon>Pseudomonadati</taxon>
        <taxon>Verrucomicrobiota</taxon>
        <taxon>Opitutia</taxon>
        <taxon>Opitutales</taxon>
        <taxon>Opitutaceae</taxon>
        <taxon>Ereboglobus</taxon>
    </lineage>
</organism>
<keyword evidence="7 8" id="KW-0131">Cell cycle</keyword>
<proteinExistence type="inferred from homology"/>
<dbReference type="InterPro" id="IPR013221">
    <property type="entry name" value="Mur_ligase_cen"/>
</dbReference>
<keyword evidence="6 7" id="KW-0067">ATP-binding</keyword>
<gene>
    <name evidence="7 11" type="primary">murD</name>
    <name evidence="11" type="ORF">CKA38_00725</name>
</gene>
<evidence type="ECO:0000259" key="9">
    <source>
        <dbReference type="Pfam" id="PF02875"/>
    </source>
</evidence>
<sequence>MPLQIPDLIAPHLAKPVAVLGGGRSGEAVLALLEKLGAKGVLYDEKLKHAKHVFTATQARAHPLVIFSPGFAANHKWLATARKAGCETLGELDFASLFWRGKIIAVTGTNGKTTLTEFLTHALRSIKRDTTAAGNVGFPFSALVNRTDGGTIDDTAVVEVSSFQSESFKYFRADSALWINLAEDHLERHQHMRDYFDAKWRLLDRSLGGVILAGDSVQRHAAEFGCALPPDACVATENQPADILLAGTIFEHYPQRENFLIAAAWWRHAGLPEQALYTAAQNFKLGRHRLQRVAEVRGVSYWNDSKATNFHAVESALSQFPSPVILIAGGLSKGGDIPGFVRRIAPSVKHALLIGATSGELSAACRAYNVSHTACATFAEAVKLASKNAQSGDHVLLSPGFASFDMFTSYEDRGDQFEQLVAGLAAAPASKH</sequence>
<comment type="catalytic activity">
    <reaction evidence="7 8">
        <text>UDP-N-acetyl-alpha-D-muramoyl-L-alanine + D-glutamate + ATP = UDP-N-acetyl-alpha-D-muramoyl-L-alanyl-D-glutamate + ADP + phosphate + H(+)</text>
        <dbReference type="Rhea" id="RHEA:16429"/>
        <dbReference type="ChEBI" id="CHEBI:15378"/>
        <dbReference type="ChEBI" id="CHEBI:29986"/>
        <dbReference type="ChEBI" id="CHEBI:30616"/>
        <dbReference type="ChEBI" id="CHEBI:43474"/>
        <dbReference type="ChEBI" id="CHEBI:83898"/>
        <dbReference type="ChEBI" id="CHEBI:83900"/>
        <dbReference type="ChEBI" id="CHEBI:456216"/>
        <dbReference type="EC" id="6.3.2.9"/>
    </reaction>
</comment>
<dbReference type="KEGG" id="elut:CKA38_00725"/>
<evidence type="ECO:0000256" key="3">
    <source>
        <dbReference type="ARBA" id="ARBA00022490"/>
    </source>
</evidence>
<dbReference type="Pfam" id="PF08245">
    <property type="entry name" value="Mur_ligase_M"/>
    <property type="match status" value="1"/>
</dbReference>
<dbReference type="Pfam" id="PF02875">
    <property type="entry name" value="Mur_ligase_C"/>
    <property type="match status" value="1"/>
</dbReference>
<evidence type="ECO:0000256" key="7">
    <source>
        <dbReference type="HAMAP-Rule" id="MF_00639"/>
    </source>
</evidence>
<dbReference type="EC" id="6.3.2.9" evidence="7 8"/>
<dbReference type="OrthoDB" id="9809796at2"/>
<keyword evidence="5 7" id="KW-0547">Nucleotide-binding</keyword>
<dbReference type="GO" id="GO:0005524">
    <property type="term" value="F:ATP binding"/>
    <property type="evidence" value="ECO:0007669"/>
    <property type="project" value="UniProtKB-UniRule"/>
</dbReference>
<dbReference type="InterPro" id="IPR004101">
    <property type="entry name" value="Mur_ligase_C"/>
</dbReference>
<comment type="similarity">
    <text evidence="7">Belongs to the MurCDEF family.</text>
</comment>
<keyword evidence="7 8" id="KW-0961">Cell wall biogenesis/degradation</keyword>
<dbReference type="PANTHER" id="PTHR43692:SF1">
    <property type="entry name" value="UDP-N-ACETYLMURAMOYLALANINE--D-GLUTAMATE LIGASE"/>
    <property type="match status" value="1"/>
</dbReference>
<dbReference type="EMBL" id="CP023004">
    <property type="protein sequence ID" value="AWI07978.1"/>
    <property type="molecule type" value="Genomic_DNA"/>
</dbReference>
<dbReference type="RefSeq" id="WP_108823786.1">
    <property type="nucleotide sequence ID" value="NZ_CP023004.1"/>
</dbReference>
<comment type="subcellular location">
    <subcellularLocation>
        <location evidence="1 7 8">Cytoplasm</location>
    </subcellularLocation>
</comment>
<dbReference type="GO" id="GO:0008360">
    <property type="term" value="P:regulation of cell shape"/>
    <property type="evidence" value="ECO:0007669"/>
    <property type="project" value="UniProtKB-KW"/>
</dbReference>
<feature type="binding site" evidence="7">
    <location>
        <begin position="108"/>
        <end position="114"/>
    </location>
    <ligand>
        <name>ATP</name>
        <dbReference type="ChEBI" id="CHEBI:30616"/>
    </ligand>
</feature>
<evidence type="ECO:0000259" key="10">
    <source>
        <dbReference type="Pfam" id="PF08245"/>
    </source>
</evidence>
<evidence type="ECO:0000256" key="4">
    <source>
        <dbReference type="ARBA" id="ARBA00022598"/>
    </source>
</evidence>
<keyword evidence="4 7" id="KW-0436">Ligase</keyword>
<dbReference type="UniPathway" id="UPA00219"/>
<evidence type="ECO:0000256" key="5">
    <source>
        <dbReference type="ARBA" id="ARBA00022741"/>
    </source>
</evidence>
<accession>A0A2U8DZC9</accession>
<dbReference type="SUPFAM" id="SSF51984">
    <property type="entry name" value="MurCD N-terminal domain"/>
    <property type="match status" value="1"/>
</dbReference>
<dbReference type="GO" id="GO:0071555">
    <property type="term" value="P:cell wall organization"/>
    <property type="evidence" value="ECO:0007669"/>
    <property type="project" value="UniProtKB-KW"/>
</dbReference>
<evidence type="ECO:0000256" key="6">
    <source>
        <dbReference type="ARBA" id="ARBA00022840"/>
    </source>
</evidence>
<evidence type="ECO:0000256" key="1">
    <source>
        <dbReference type="ARBA" id="ARBA00004496"/>
    </source>
</evidence>
<feature type="domain" description="Mur ligase C-terminal" evidence="9">
    <location>
        <begin position="288"/>
        <end position="399"/>
    </location>
</feature>
<dbReference type="HAMAP" id="MF_00639">
    <property type="entry name" value="MurD"/>
    <property type="match status" value="1"/>
</dbReference>
<comment type="pathway">
    <text evidence="2 7 8">Cell wall biogenesis; peptidoglycan biosynthesis.</text>
</comment>
<evidence type="ECO:0000313" key="11">
    <source>
        <dbReference type="EMBL" id="AWI07978.1"/>
    </source>
</evidence>
<dbReference type="Proteomes" id="UP000244896">
    <property type="component" value="Chromosome"/>
</dbReference>
<dbReference type="AlphaFoldDB" id="A0A2U8DZC9"/>
<name>A0A2U8DZC9_9BACT</name>
<dbReference type="Gene3D" id="3.90.190.20">
    <property type="entry name" value="Mur ligase, C-terminal domain"/>
    <property type="match status" value="1"/>
</dbReference>
<dbReference type="NCBIfam" id="TIGR01087">
    <property type="entry name" value="murD"/>
    <property type="match status" value="1"/>
</dbReference>
<dbReference type="GO" id="GO:0009252">
    <property type="term" value="P:peptidoglycan biosynthetic process"/>
    <property type="evidence" value="ECO:0007669"/>
    <property type="project" value="UniProtKB-UniRule"/>
</dbReference>
<dbReference type="InterPro" id="IPR036565">
    <property type="entry name" value="Mur-like_cat_sf"/>
</dbReference>
<dbReference type="GO" id="GO:0008764">
    <property type="term" value="F:UDP-N-acetylmuramoylalanine-D-glutamate ligase activity"/>
    <property type="evidence" value="ECO:0007669"/>
    <property type="project" value="UniProtKB-UniRule"/>
</dbReference>
<keyword evidence="3 7" id="KW-0963">Cytoplasm</keyword>
<reference evidence="11 12" key="1">
    <citation type="journal article" date="2018" name="Syst. Appl. Microbiol.">
        <title>Ereboglobus luteus gen. nov. sp. nov. from cockroach guts, and new insights into the oxygen relationship of the genera Opitutus and Didymococcus (Verrucomicrobia: Opitutaceae).</title>
        <authorList>
            <person name="Tegtmeier D."/>
            <person name="Belitz A."/>
            <person name="Radek R."/>
            <person name="Heimerl T."/>
            <person name="Brune A."/>
        </authorList>
    </citation>
    <scope>NUCLEOTIDE SEQUENCE [LARGE SCALE GENOMIC DNA]</scope>
    <source>
        <strain evidence="11 12">Ho45</strain>
    </source>
</reference>
<keyword evidence="12" id="KW-1185">Reference proteome</keyword>
<protein>
    <recommendedName>
        <fullName evidence="7 8">UDP-N-acetylmuramoylalanine--D-glutamate ligase</fullName>
        <ecNumber evidence="7 8">6.3.2.9</ecNumber>
    </recommendedName>
    <alternativeName>
        <fullName evidence="7">D-glutamic acid-adding enzyme</fullName>
    </alternativeName>
    <alternativeName>
        <fullName evidence="7">UDP-N-acetylmuramoyl-L-alanyl-D-glutamate synthetase</fullName>
    </alternativeName>
</protein>
<dbReference type="Gene3D" id="3.40.1190.10">
    <property type="entry name" value="Mur-like, catalytic domain"/>
    <property type="match status" value="1"/>
</dbReference>
<evidence type="ECO:0000256" key="2">
    <source>
        <dbReference type="ARBA" id="ARBA00004752"/>
    </source>
</evidence>
<keyword evidence="7 8" id="KW-0573">Peptidoglycan synthesis</keyword>
<keyword evidence="7 8" id="KW-0133">Cell shape</keyword>
<dbReference type="InterPro" id="IPR036615">
    <property type="entry name" value="Mur_ligase_C_dom_sf"/>
</dbReference>
<keyword evidence="7 8" id="KW-0132">Cell division</keyword>
<dbReference type="GO" id="GO:0005737">
    <property type="term" value="C:cytoplasm"/>
    <property type="evidence" value="ECO:0007669"/>
    <property type="project" value="UniProtKB-SubCell"/>
</dbReference>
<dbReference type="InterPro" id="IPR005762">
    <property type="entry name" value="MurD"/>
</dbReference>
<dbReference type="PANTHER" id="PTHR43692">
    <property type="entry name" value="UDP-N-ACETYLMURAMOYLALANINE--D-GLUTAMATE LIGASE"/>
    <property type="match status" value="1"/>
</dbReference>
<dbReference type="Gene3D" id="3.40.50.720">
    <property type="entry name" value="NAD(P)-binding Rossmann-like Domain"/>
    <property type="match status" value="1"/>
</dbReference>
<evidence type="ECO:0000256" key="8">
    <source>
        <dbReference type="RuleBase" id="RU003664"/>
    </source>
</evidence>
<dbReference type="GO" id="GO:0051301">
    <property type="term" value="P:cell division"/>
    <property type="evidence" value="ECO:0007669"/>
    <property type="project" value="UniProtKB-KW"/>
</dbReference>
<comment type="function">
    <text evidence="7 8">Cell wall formation. Catalyzes the addition of glutamate to the nucleotide precursor UDP-N-acetylmuramoyl-L-alanine (UMA).</text>
</comment>
<feature type="domain" description="Mur ligase central" evidence="10">
    <location>
        <begin position="106"/>
        <end position="216"/>
    </location>
</feature>
<evidence type="ECO:0000313" key="12">
    <source>
        <dbReference type="Proteomes" id="UP000244896"/>
    </source>
</evidence>